<dbReference type="STRING" id="906689.A0A2I0WDK6"/>
<dbReference type="GO" id="GO:0009570">
    <property type="term" value="C:chloroplast stroma"/>
    <property type="evidence" value="ECO:0007669"/>
    <property type="project" value="TreeGrafter"/>
</dbReference>
<evidence type="ECO:0000313" key="1">
    <source>
        <dbReference type="EMBL" id="PKU73749.1"/>
    </source>
</evidence>
<proteinExistence type="predicted"/>
<dbReference type="InterPro" id="IPR023940">
    <property type="entry name" value="DHDPR_bac"/>
</dbReference>
<accession>A0A2I0WDK6</accession>
<keyword evidence="2" id="KW-1185">Reference proteome</keyword>
<dbReference type="EMBL" id="KZ502729">
    <property type="protein sequence ID" value="PKU73749.1"/>
    <property type="molecule type" value="Genomic_DNA"/>
</dbReference>
<dbReference type="GO" id="GO:0009089">
    <property type="term" value="P:lysine biosynthetic process via diaminopimelate"/>
    <property type="evidence" value="ECO:0007669"/>
    <property type="project" value="InterPro"/>
</dbReference>
<protein>
    <submittedName>
        <fullName evidence="1">Putative 4-hydroxy-tetrahydrodipicolinate reductase 1, chloroplastic</fullName>
    </submittedName>
</protein>
<reference evidence="1 2" key="2">
    <citation type="journal article" date="2017" name="Nature">
        <title>The Apostasia genome and the evolution of orchids.</title>
        <authorList>
            <person name="Zhang G.Q."/>
            <person name="Liu K.W."/>
            <person name="Li Z."/>
            <person name="Lohaus R."/>
            <person name="Hsiao Y.Y."/>
            <person name="Niu S.C."/>
            <person name="Wang J.Y."/>
            <person name="Lin Y.C."/>
            <person name="Xu Q."/>
            <person name="Chen L.J."/>
            <person name="Yoshida K."/>
            <person name="Fujiwara S."/>
            <person name="Wang Z.W."/>
            <person name="Zhang Y.Q."/>
            <person name="Mitsuda N."/>
            <person name="Wang M."/>
            <person name="Liu G.H."/>
            <person name="Pecoraro L."/>
            <person name="Huang H.X."/>
            <person name="Xiao X.J."/>
            <person name="Lin M."/>
            <person name="Wu X.Y."/>
            <person name="Wu W.L."/>
            <person name="Chen Y.Y."/>
            <person name="Chang S.B."/>
            <person name="Sakamoto S."/>
            <person name="Ohme-Takagi M."/>
            <person name="Yagi M."/>
            <person name="Zeng S.J."/>
            <person name="Shen C.Y."/>
            <person name="Yeh C.M."/>
            <person name="Luo Y.B."/>
            <person name="Tsai W.C."/>
            <person name="Van de Peer Y."/>
            <person name="Liu Z.J."/>
        </authorList>
    </citation>
    <scope>NUCLEOTIDE SEQUENCE [LARGE SCALE GENOMIC DNA]</scope>
    <source>
        <tissue evidence="1">The whole plant</tissue>
    </source>
</reference>
<dbReference type="Proteomes" id="UP000233837">
    <property type="component" value="Unassembled WGS sequence"/>
</dbReference>
<dbReference type="AlphaFoldDB" id="A0A2I0WDK6"/>
<organism evidence="1 2">
    <name type="scientific">Dendrobium catenatum</name>
    <dbReference type="NCBI Taxonomy" id="906689"/>
    <lineage>
        <taxon>Eukaryota</taxon>
        <taxon>Viridiplantae</taxon>
        <taxon>Streptophyta</taxon>
        <taxon>Embryophyta</taxon>
        <taxon>Tracheophyta</taxon>
        <taxon>Spermatophyta</taxon>
        <taxon>Magnoliopsida</taxon>
        <taxon>Liliopsida</taxon>
        <taxon>Asparagales</taxon>
        <taxon>Orchidaceae</taxon>
        <taxon>Epidendroideae</taxon>
        <taxon>Malaxideae</taxon>
        <taxon>Dendrobiinae</taxon>
        <taxon>Dendrobium</taxon>
    </lineage>
</organism>
<dbReference type="SUPFAM" id="SSF51735">
    <property type="entry name" value="NAD(P)-binding Rossmann-fold domains"/>
    <property type="match status" value="1"/>
</dbReference>
<dbReference type="GO" id="GO:0019877">
    <property type="term" value="P:diaminopimelate biosynthetic process"/>
    <property type="evidence" value="ECO:0007669"/>
    <property type="project" value="TreeGrafter"/>
</dbReference>
<name>A0A2I0WDK6_9ASPA</name>
<dbReference type="Gene3D" id="3.40.50.720">
    <property type="entry name" value="NAD(P)-binding Rossmann-like Domain"/>
    <property type="match status" value="1"/>
</dbReference>
<sequence length="122" mass="13414">MSGILLEVFDGAEDSSDAAVCAGLQLVLVTFSNSEKPNRTLQVGIVDIMIHGRFERVNVLSFIYNKYPNIIVVDYTISDAMNGNDELYCKLGVPFIMATTGADRELLHKTIRDANVYAVISP</sequence>
<dbReference type="PANTHER" id="PTHR20836:SF0">
    <property type="entry name" value="4-HYDROXY-TETRAHYDRODIPICOLINATE REDUCTASE 1, CHLOROPLASTIC-RELATED"/>
    <property type="match status" value="1"/>
</dbReference>
<dbReference type="GO" id="GO:0008839">
    <property type="term" value="F:4-hydroxy-tetrahydrodipicolinate reductase"/>
    <property type="evidence" value="ECO:0007669"/>
    <property type="project" value="InterPro"/>
</dbReference>
<gene>
    <name evidence="1" type="primary">DAPB1</name>
    <name evidence="1" type="ORF">MA16_Dca013330</name>
</gene>
<dbReference type="PANTHER" id="PTHR20836">
    <property type="entry name" value="DIHYDRODIPICOLINATE REDUCTASE"/>
    <property type="match status" value="1"/>
</dbReference>
<evidence type="ECO:0000313" key="2">
    <source>
        <dbReference type="Proteomes" id="UP000233837"/>
    </source>
</evidence>
<reference evidence="1 2" key="1">
    <citation type="journal article" date="2016" name="Sci. Rep.">
        <title>The Dendrobium catenatum Lindl. genome sequence provides insights into polysaccharide synthase, floral development and adaptive evolution.</title>
        <authorList>
            <person name="Zhang G.Q."/>
            <person name="Xu Q."/>
            <person name="Bian C."/>
            <person name="Tsai W.C."/>
            <person name="Yeh C.M."/>
            <person name="Liu K.W."/>
            <person name="Yoshida K."/>
            <person name="Zhang L.S."/>
            <person name="Chang S.B."/>
            <person name="Chen F."/>
            <person name="Shi Y."/>
            <person name="Su Y.Y."/>
            <person name="Zhang Y.Q."/>
            <person name="Chen L.J."/>
            <person name="Yin Y."/>
            <person name="Lin M."/>
            <person name="Huang H."/>
            <person name="Deng H."/>
            <person name="Wang Z.W."/>
            <person name="Zhu S.L."/>
            <person name="Zhao X."/>
            <person name="Deng C."/>
            <person name="Niu S.C."/>
            <person name="Huang J."/>
            <person name="Wang M."/>
            <person name="Liu G.H."/>
            <person name="Yang H.J."/>
            <person name="Xiao X.J."/>
            <person name="Hsiao Y.Y."/>
            <person name="Wu W.L."/>
            <person name="Chen Y.Y."/>
            <person name="Mitsuda N."/>
            <person name="Ohme-Takagi M."/>
            <person name="Luo Y.B."/>
            <person name="Van de Peer Y."/>
            <person name="Liu Z.J."/>
        </authorList>
    </citation>
    <scope>NUCLEOTIDE SEQUENCE [LARGE SCALE GENOMIC DNA]</scope>
    <source>
        <tissue evidence="1">The whole plant</tissue>
    </source>
</reference>
<dbReference type="InterPro" id="IPR036291">
    <property type="entry name" value="NAD(P)-bd_dom_sf"/>
</dbReference>